<gene>
    <name evidence="5" type="ORF">CDV25_08335</name>
    <name evidence="6" type="ORF">LS72_002080</name>
</gene>
<evidence type="ECO:0000313" key="6">
    <source>
        <dbReference type="EMBL" id="TLE16660.1"/>
    </source>
</evidence>
<dbReference type="AlphaFoldDB" id="A0A099UK69"/>
<dbReference type="Pfam" id="PF13416">
    <property type="entry name" value="SBP_bac_8"/>
    <property type="match status" value="1"/>
</dbReference>
<dbReference type="PIRSF" id="PIRSF002825">
    <property type="entry name" value="CfbpA"/>
    <property type="match status" value="1"/>
</dbReference>
<sequence length="334" mass="37433">MKKSLFLALFIGASLIAAELNIYSARHYDADFEIIKKFEEQTGIKVNHTQARASELIKRMQLEGKNSPADIFITADVSNLNEAKTSGILAPVKSKFLEETIPAHLRDKDNQWFAITKRARIIAYNKNANTDISQLKNYEDLAKDAFKGKVVMRSATAPYSKTLLASIIANDGEKKAKEWAKGVLNNLATPPKGGDRDQARQVFAGEAEFAVMNTYYIGLLKNSKNEKDREVGNALGIIFPNQDNRGTHINVSGIAMTKSSKNQKEAKKFMEFMLTPEIQQILTNINYEFPIRNDVEVSQTVKDFGSFKEDQLPVSDIAKNVKKAVKIYDEVGFR</sequence>
<comment type="similarity">
    <text evidence="1">Belongs to the bacterial solute-binding protein 1 family.</text>
</comment>
<dbReference type="CDD" id="cd13542">
    <property type="entry name" value="PBP2_FutA1_ilke"/>
    <property type="match status" value="1"/>
</dbReference>
<evidence type="ECO:0000313" key="8">
    <source>
        <dbReference type="Proteomes" id="UP000244890"/>
    </source>
</evidence>
<evidence type="ECO:0000256" key="3">
    <source>
        <dbReference type="PIRSR" id="PIRSR002825-1"/>
    </source>
</evidence>
<keyword evidence="7" id="KW-1185">Reference proteome</keyword>
<feature type="signal peptide" evidence="4">
    <location>
        <begin position="1"/>
        <end position="17"/>
    </location>
</feature>
<dbReference type="RefSeq" id="WP_034552201.1">
    <property type="nucleotide sequence ID" value="NZ_CP021886.1"/>
</dbReference>
<dbReference type="InterPro" id="IPR026045">
    <property type="entry name" value="Ferric-bd"/>
</dbReference>
<keyword evidence="3" id="KW-0408">Iron</keyword>
<dbReference type="EMBL" id="JRPC02000004">
    <property type="protein sequence ID" value="TLE16660.1"/>
    <property type="molecule type" value="Genomic_DNA"/>
</dbReference>
<dbReference type="SUPFAM" id="SSF53850">
    <property type="entry name" value="Periplasmic binding protein-like II"/>
    <property type="match status" value="1"/>
</dbReference>
<feature type="binding site" evidence="3">
    <location>
        <position position="216"/>
    </location>
    <ligand>
        <name>Fe cation</name>
        <dbReference type="ChEBI" id="CHEBI:24875"/>
    </ligand>
</feature>
<dbReference type="Gene3D" id="3.40.190.10">
    <property type="entry name" value="Periplasmic binding protein-like II"/>
    <property type="match status" value="2"/>
</dbReference>
<proteinExistence type="inferred from homology"/>
<dbReference type="PANTHER" id="PTHR30006">
    <property type="entry name" value="THIAMINE-BINDING PERIPLASMIC PROTEIN-RELATED"/>
    <property type="match status" value="1"/>
</dbReference>
<name>A0A099UK69_9HELI</name>
<evidence type="ECO:0000256" key="2">
    <source>
        <dbReference type="ARBA" id="ARBA00022729"/>
    </source>
</evidence>
<reference evidence="6" key="3">
    <citation type="submission" date="2018-04" db="EMBL/GenBank/DDBJ databases">
        <authorList>
            <person name="Sheh A."/>
            <person name="Shen Z."/>
            <person name="Mannion A.J."/>
            <person name="Fox J.G."/>
        </authorList>
    </citation>
    <scope>NUCLEOTIDE SEQUENCE</scope>
    <source>
        <strain evidence="6">MIT-03-7007</strain>
    </source>
</reference>
<dbReference type="KEGG" id="had:CDV25_08335"/>
<dbReference type="InterPro" id="IPR006059">
    <property type="entry name" value="SBP"/>
</dbReference>
<dbReference type="Proteomes" id="UP000244890">
    <property type="component" value="Chromosome"/>
</dbReference>
<feature type="chain" id="PRO_5035986666" evidence="4">
    <location>
        <begin position="18"/>
        <end position="334"/>
    </location>
</feature>
<evidence type="ECO:0000256" key="4">
    <source>
        <dbReference type="SAM" id="SignalP"/>
    </source>
</evidence>
<keyword evidence="2 4" id="KW-0732">Signal</keyword>
<feature type="binding site" evidence="3">
    <location>
        <position position="215"/>
    </location>
    <ligand>
        <name>Fe cation</name>
        <dbReference type="ChEBI" id="CHEBI:24875"/>
    </ligand>
</feature>
<reference evidence="5 8" key="2">
    <citation type="submission" date="2017-06" db="EMBL/GenBank/DDBJ databases">
        <title>Complete genome of Helicobacter apodemus.</title>
        <authorList>
            <person name="Cho S."/>
        </authorList>
    </citation>
    <scope>NUCLEOTIDE SEQUENCE [LARGE SCALE GENOMIC DNA]</scope>
    <source>
        <strain evidence="5">SCJK1</strain>
        <strain evidence="8">SNUVETPUB-15-01</strain>
    </source>
</reference>
<accession>A0A099UK69</accession>
<evidence type="ECO:0000256" key="1">
    <source>
        <dbReference type="ARBA" id="ARBA00008520"/>
    </source>
</evidence>
<reference evidence="6 7" key="1">
    <citation type="journal article" date="2014" name="Genome Announc.">
        <title>Draft genome sequences of eight enterohepatic helicobacter species isolated from both laboratory and wild rodents.</title>
        <authorList>
            <person name="Sheh A."/>
            <person name="Shen Z."/>
            <person name="Fox J.G."/>
        </authorList>
    </citation>
    <scope>NUCLEOTIDE SEQUENCE [LARGE SCALE GENOMIC DNA]</scope>
    <source>
        <strain evidence="6 7">MIT-03-7007</strain>
    </source>
</reference>
<evidence type="ECO:0000313" key="7">
    <source>
        <dbReference type="Proteomes" id="UP000029920"/>
    </source>
</evidence>
<dbReference type="Proteomes" id="UP000029920">
    <property type="component" value="Unassembled WGS sequence"/>
</dbReference>
<protein>
    <submittedName>
        <fullName evidence="6">Fe(3+) ABC transporter substrate-binding protein</fullName>
    </submittedName>
</protein>
<feature type="binding site" evidence="3">
    <location>
        <position position="27"/>
    </location>
    <ligand>
        <name>Fe cation</name>
        <dbReference type="ChEBI" id="CHEBI:24875"/>
    </ligand>
</feature>
<keyword evidence="3" id="KW-0479">Metal-binding</keyword>
<dbReference type="EMBL" id="CP021886">
    <property type="protein sequence ID" value="AWI34767.1"/>
    <property type="molecule type" value="Genomic_DNA"/>
</dbReference>
<dbReference type="PANTHER" id="PTHR30006:SF15">
    <property type="entry name" value="IRON-UTILIZATION PERIPLASMIC PROTEIN"/>
    <property type="match status" value="1"/>
</dbReference>
<dbReference type="GO" id="GO:0046872">
    <property type="term" value="F:metal ion binding"/>
    <property type="evidence" value="ECO:0007669"/>
    <property type="project" value="UniProtKB-KW"/>
</dbReference>
<evidence type="ECO:0000313" key="5">
    <source>
        <dbReference type="EMBL" id="AWI34767.1"/>
    </source>
</evidence>
<dbReference type="GO" id="GO:0030288">
    <property type="term" value="C:outer membrane-bounded periplasmic space"/>
    <property type="evidence" value="ECO:0007669"/>
    <property type="project" value="TreeGrafter"/>
</dbReference>
<organism evidence="6 7">
    <name type="scientific">Helicobacter apodemus</name>
    <dbReference type="NCBI Taxonomy" id="135569"/>
    <lineage>
        <taxon>Bacteria</taxon>
        <taxon>Pseudomonadati</taxon>
        <taxon>Campylobacterota</taxon>
        <taxon>Epsilonproteobacteria</taxon>
        <taxon>Campylobacterales</taxon>
        <taxon>Helicobacteraceae</taxon>
        <taxon>Helicobacter</taxon>
    </lineage>
</organism>
<dbReference type="OrthoDB" id="9769567at2"/>